<dbReference type="RefSeq" id="XP_007766417.1">
    <property type="nucleotide sequence ID" value="XM_007768227.1"/>
</dbReference>
<accession>A0A5M3MU16</accession>
<organism evidence="1 2">
    <name type="scientific">Coniophora puteana (strain RWD-64-598)</name>
    <name type="common">Brown rot fungus</name>
    <dbReference type="NCBI Taxonomy" id="741705"/>
    <lineage>
        <taxon>Eukaryota</taxon>
        <taxon>Fungi</taxon>
        <taxon>Dikarya</taxon>
        <taxon>Basidiomycota</taxon>
        <taxon>Agaricomycotina</taxon>
        <taxon>Agaricomycetes</taxon>
        <taxon>Agaricomycetidae</taxon>
        <taxon>Boletales</taxon>
        <taxon>Coniophorineae</taxon>
        <taxon>Coniophoraceae</taxon>
        <taxon>Coniophora</taxon>
    </lineage>
</organism>
<reference evidence="2" key="1">
    <citation type="journal article" date="2012" name="Science">
        <title>The Paleozoic origin of enzymatic lignin decomposition reconstructed from 31 fungal genomes.</title>
        <authorList>
            <person name="Floudas D."/>
            <person name="Binder M."/>
            <person name="Riley R."/>
            <person name="Barry K."/>
            <person name="Blanchette R.A."/>
            <person name="Henrissat B."/>
            <person name="Martinez A.T."/>
            <person name="Otillar R."/>
            <person name="Spatafora J.W."/>
            <person name="Yadav J.S."/>
            <person name="Aerts A."/>
            <person name="Benoit I."/>
            <person name="Boyd A."/>
            <person name="Carlson A."/>
            <person name="Copeland A."/>
            <person name="Coutinho P.M."/>
            <person name="de Vries R.P."/>
            <person name="Ferreira P."/>
            <person name="Findley K."/>
            <person name="Foster B."/>
            <person name="Gaskell J."/>
            <person name="Glotzer D."/>
            <person name="Gorecki P."/>
            <person name="Heitman J."/>
            <person name="Hesse C."/>
            <person name="Hori C."/>
            <person name="Igarashi K."/>
            <person name="Jurgens J.A."/>
            <person name="Kallen N."/>
            <person name="Kersten P."/>
            <person name="Kohler A."/>
            <person name="Kuees U."/>
            <person name="Kumar T.K.A."/>
            <person name="Kuo A."/>
            <person name="LaButti K."/>
            <person name="Larrondo L.F."/>
            <person name="Lindquist E."/>
            <person name="Ling A."/>
            <person name="Lombard V."/>
            <person name="Lucas S."/>
            <person name="Lundell T."/>
            <person name="Martin R."/>
            <person name="McLaughlin D.J."/>
            <person name="Morgenstern I."/>
            <person name="Morin E."/>
            <person name="Murat C."/>
            <person name="Nagy L.G."/>
            <person name="Nolan M."/>
            <person name="Ohm R.A."/>
            <person name="Patyshakuliyeva A."/>
            <person name="Rokas A."/>
            <person name="Ruiz-Duenas F.J."/>
            <person name="Sabat G."/>
            <person name="Salamov A."/>
            <person name="Samejima M."/>
            <person name="Schmutz J."/>
            <person name="Slot J.C."/>
            <person name="St John F."/>
            <person name="Stenlid J."/>
            <person name="Sun H."/>
            <person name="Sun S."/>
            <person name="Syed K."/>
            <person name="Tsang A."/>
            <person name="Wiebenga A."/>
            <person name="Young D."/>
            <person name="Pisabarro A."/>
            <person name="Eastwood D.C."/>
            <person name="Martin F."/>
            <person name="Cullen D."/>
            <person name="Grigoriev I.V."/>
            <person name="Hibbett D.S."/>
        </authorList>
    </citation>
    <scope>NUCLEOTIDE SEQUENCE [LARGE SCALE GENOMIC DNA]</scope>
    <source>
        <strain evidence="2">RWD-64-598 SS2</strain>
    </source>
</reference>
<sequence>MSATISFRKSNQITIFGTGVVSPNHQVQVTGGILDGSTKKSFTLKGSKTASLIADDNTLAVNHTSSAGGAIALKFMYSEDGGKTWKPSTFGTHVHFRAEAVRRHRDIVTQIIPDSGDKNHHASITIVQMPLTMY</sequence>
<proteinExistence type="predicted"/>
<dbReference type="AlphaFoldDB" id="A0A5M3MU16"/>
<name>A0A5M3MU16_CONPW</name>
<dbReference type="EMBL" id="JH711576">
    <property type="protein sequence ID" value="EIW82596.1"/>
    <property type="molecule type" value="Genomic_DNA"/>
</dbReference>
<evidence type="ECO:0000313" key="2">
    <source>
        <dbReference type="Proteomes" id="UP000053558"/>
    </source>
</evidence>
<gene>
    <name evidence="1" type="ORF">CONPUDRAFT_71365</name>
</gene>
<protein>
    <submittedName>
        <fullName evidence="1">Uncharacterized protein</fullName>
    </submittedName>
</protein>
<keyword evidence="2" id="KW-1185">Reference proteome</keyword>
<comment type="caution">
    <text evidence="1">The sequence shown here is derived from an EMBL/GenBank/DDBJ whole genome shotgun (WGS) entry which is preliminary data.</text>
</comment>
<dbReference type="InterPro" id="IPR036278">
    <property type="entry name" value="Sialidase_sf"/>
</dbReference>
<dbReference type="Proteomes" id="UP000053558">
    <property type="component" value="Unassembled WGS sequence"/>
</dbReference>
<evidence type="ECO:0000313" key="1">
    <source>
        <dbReference type="EMBL" id="EIW82596.1"/>
    </source>
</evidence>
<dbReference type="KEGG" id="cput:CONPUDRAFT_71365"/>
<dbReference type="GeneID" id="19208917"/>
<dbReference type="SUPFAM" id="SSF50939">
    <property type="entry name" value="Sialidases"/>
    <property type="match status" value="1"/>
</dbReference>